<comment type="caution">
    <text evidence="1">The sequence shown here is derived from an EMBL/GenBank/DDBJ whole genome shotgun (WGS) entry which is preliminary data.</text>
</comment>
<organism evidence="1 2">
    <name type="scientific">Nepenthes gracilis</name>
    <name type="common">Slender pitcher plant</name>
    <dbReference type="NCBI Taxonomy" id="150966"/>
    <lineage>
        <taxon>Eukaryota</taxon>
        <taxon>Viridiplantae</taxon>
        <taxon>Streptophyta</taxon>
        <taxon>Embryophyta</taxon>
        <taxon>Tracheophyta</taxon>
        <taxon>Spermatophyta</taxon>
        <taxon>Magnoliopsida</taxon>
        <taxon>eudicotyledons</taxon>
        <taxon>Gunneridae</taxon>
        <taxon>Pentapetalae</taxon>
        <taxon>Caryophyllales</taxon>
        <taxon>Nepenthaceae</taxon>
        <taxon>Nepenthes</taxon>
    </lineage>
</organism>
<dbReference type="Proteomes" id="UP001279734">
    <property type="component" value="Unassembled WGS sequence"/>
</dbReference>
<gene>
    <name evidence="1" type="ORF">Nepgr_009410</name>
</gene>
<proteinExistence type="predicted"/>
<evidence type="ECO:0000313" key="2">
    <source>
        <dbReference type="Proteomes" id="UP001279734"/>
    </source>
</evidence>
<name>A0AAD3SAZ4_NEPGR</name>
<keyword evidence="2" id="KW-1185">Reference proteome</keyword>
<sequence length="175" mass="18707">MRLGNLALPAQTVERLQDVADSSGSFAACMMRGLQMNGVEVPGSGDLALHCEDQSSCPSMGKLKRNLEVIRKQLNASRSCDMEDYSISLAEQYLGSGVPLPGPGMGMSLLAKLVLPLTRFRYGTPVDLDEVALMGKPAPSLKSSQSPPGLLFCWDGFFGKKSVLAGLHLPDLLHS</sequence>
<dbReference type="AlphaFoldDB" id="A0AAD3SAZ4"/>
<evidence type="ECO:0000313" key="1">
    <source>
        <dbReference type="EMBL" id="GMH07570.1"/>
    </source>
</evidence>
<accession>A0AAD3SAZ4</accession>
<protein>
    <submittedName>
        <fullName evidence="1">Uncharacterized protein</fullName>
    </submittedName>
</protein>
<dbReference type="EMBL" id="BSYO01000007">
    <property type="protein sequence ID" value="GMH07570.1"/>
    <property type="molecule type" value="Genomic_DNA"/>
</dbReference>
<reference evidence="1" key="1">
    <citation type="submission" date="2023-05" db="EMBL/GenBank/DDBJ databases">
        <title>Nepenthes gracilis genome sequencing.</title>
        <authorList>
            <person name="Fukushima K."/>
        </authorList>
    </citation>
    <scope>NUCLEOTIDE SEQUENCE</scope>
    <source>
        <strain evidence="1">SING2019-196</strain>
    </source>
</reference>